<dbReference type="InterPro" id="IPR036291">
    <property type="entry name" value="NAD(P)-bd_dom_sf"/>
</dbReference>
<dbReference type="Gene3D" id="3.40.50.720">
    <property type="entry name" value="NAD(P)-binding Rossmann-like Domain"/>
    <property type="match status" value="1"/>
</dbReference>
<sequence>MIHSHQKVLVTGGTGFVAIHSILQLLNRGYQVRTTVRSLNSRDKIFEMLKNGGITDFSQLEFIKTDLTSDKNWNEAMIGCQYVLHIASPIFLRLPKNEDEMIRPAVDGTLRVLKAARDCGVKRVVMTSNFGAVGYSHKDKNSLITEESWTNPNEKGLSTYNKSKVLAEKAAWDFIEKEGGALELSVINPMGIFGPSLNEDLSSGFELLKKLLDGSLKAIPDIRLGIVDVRDVAELHILAMEKPQAKGERFLALSGGTMSLIEIVKLLKEKMPYVTTKAPTKSLPTFIIRLSSIFNDQAKAILPLVGINRNASNKKAKTILGWGPRTNEEAVTASVISLIKWKNLNI</sequence>
<dbReference type="EMBL" id="FQWH01000003">
    <property type="protein sequence ID" value="SHG53878.1"/>
    <property type="molecule type" value="Genomic_DNA"/>
</dbReference>
<dbReference type="InterPro" id="IPR002225">
    <property type="entry name" value="3Beta_OHSteriod_DH/Estase"/>
</dbReference>
<organism evidence="3 4">
    <name type="scientific">Flavobacterium johnsoniae</name>
    <name type="common">Cytophaga johnsonae</name>
    <dbReference type="NCBI Taxonomy" id="986"/>
    <lineage>
        <taxon>Bacteria</taxon>
        <taxon>Pseudomonadati</taxon>
        <taxon>Bacteroidota</taxon>
        <taxon>Flavobacteriia</taxon>
        <taxon>Flavobacteriales</taxon>
        <taxon>Flavobacteriaceae</taxon>
        <taxon>Flavobacterium</taxon>
    </lineage>
</organism>
<dbReference type="GO" id="GO:0006694">
    <property type="term" value="P:steroid biosynthetic process"/>
    <property type="evidence" value="ECO:0007669"/>
    <property type="project" value="InterPro"/>
</dbReference>
<dbReference type="GO" id="GO:0016616">
    <property type="term" value="F:oxidoreductase activity, acting on the CH-OH group of donors, NAD or NADP as acceptor"/>
    <property type="evidence" value="ECO:0007669"/>
    <property type="project" value="InterPro"/>
</dbReference>
<name>A0A1M5KM72_FLAJO</name>
<accession>A0A1M5KM72</accession>
<gene>
    <name evidence="3" type="ORF">SAMN05444388_103135</name>
</gene>
<evidence type="ECO:0000313" key="4">
    <source>
        <dbReference type="Proteomes" id="UP000184112"/>
    </source>
</evidence>
<dbReference type="PANTHER" id="PTHR10366">
    <property type="entry name" value="NAD DEPENDENT EPIMERASE/DEHYDRATASE"/>
    <property type="match status" value="1"/>
</dbReference>
<dbReference type="SUPFAM" id="SSF51735">
    <property type="entry name" value="NAD(P)-binding Rossmann-fold domains"/>
    <property type="match status" value="1"/>
</dbReference>
<protein>
    <submittedName>
        <fullName evidence="3">Nucleoside-diphosphate-sugar epimerase</fullName>
    </submittedName>
</protein>
<dbReference type="PANTHER" id="PTHR10366:SF564">
    <property type="entry name" value="STEROL-4-ALPHA-CARBOXYLATE 3-DEHYDROGENASE, DECARBOXYLATING"/>
    <property type="match status" value="1"/>
</dbReference>
<reference evidence="3 4" key="1">
    <citation type="submission" date="2016-11" db="EMBL/GenBank/DDBJ databases">
        <authorList>
            <person name="Jaros S."/>
            <person name="Januszkiewicz K."/>
            <person name="Wedrychowicz H."/>
        </authorList>
    </citation>
    <scope>NUCLEOTIDE SEQUENCE [LARGE SCALE GENOMIC DNA]</scope>
    <source>
        <strain evidence="3 4">DSM 6792</strain>
    </source>
</reference>
<dbReference type="Proteomes" id="UP000184112">
    <property type="component" value="Unassembled WGS sequence"/>
</dbReference>
<dbReference type="CDD" id="cd05227">
    <property type="entry name" value="AR_SDR_e"/>
    <property type="match status" value="1"/>
</dbReference>
<feature type="domain" description="3-beta hydroxysteroid dehydrogenase/isomerase" evidence="2">
    <location>
        <begin position="9"/>
        <end position="248"/>
    </location>
</feature>
<evidence type="ECO:0000256" key="1">
    <source>
        <dbReference type="ARBA" id="ARBA00023002"/>
    </source>
</evidence>
<dbReference type="RefSeq" id="WP_073408907.1">
    <property type="nucleotide sequence ID" value="NZ_FQWH01000003.1"/>
</dbReference>
<proteinExistence type="predicted"/>
<dbReference type="Pfam" id="PF01073">
    <property type="entry name" value="3Beta_HSD"/>
    <property type="match status" value="1"/>
</dbReference>
<dbReference type="InterPro" id="IPR050425">
    <property type="entry name" value="NAD(P)_dehydrat-like"/>
</dbReference>
<dbReference type="FunFam" id="3.40.50.720:FF:000336">
    <property type="entry name" value="Aldehyde reductase"/>
    <property type="match status" value="1"/>
</dbReference>
<evidence type="ECO:0000259" key="2">
    <source>
        <dbReference type="Pfam" id="PF01073"/>
    </source>
</evidence>
<keyword evidence="1" id="KW-0560">Oxidoreductase</keyword>
<dbReference type="AlphaFoldDB" id="A0A1M5KM72"/>
<evidence type="ECO:0000313" key="3">
    <source>
        <dbReference type="EMBL" id="SHG53878.1"/>
    </source>
</evidence>